<accession>A0AAN7PF37</accession>
<dbReference type="Pfam" id="PF12796">
    <property type="entry name" value="Ank_2"/>
    <property type="match status" value="2"/>
</dbReference>
<dbReference type="InterPro" id="IPR036036">
    <property type="entry name" value="SOCS_box-like_dom_sf"/>
</dbReference>
<sequence>MESYEELLIEAVKNNDFKCVQYCLAKGANPNKICSCGRTPLGVAAQHGNLNILKTLAESQKSAVKFKSNNDKYSAQHNSLNLDFNLSKPKHTNIGYFVVCKDMDDTDFGEGPTPEGMEALEWDMEVNENLEDDNICSTPPDARIYKWYADILNRTAVVLESPENDIARFDRNGLNALHYAVIEGHCDIVEYLIDNFKEISVNQSDADMFSPLQIAVHNGDLRMTKLLIEKRANVQFMNRQRHTPLHLASQKGYVDIMNLLIDHGANLNAHDLEDCSPLSLAILYGHEDASELLIRKGTRLNHEESCGYTVIYRAVWNNMSNIAKALIDAGAKIIQSHFLLHTAIRNNNYEMVKILHKAGALLNIRDEQGQTPLMLACVYKNLQISTYLLKNGAPANARNELTGLTALHICVDSIRDPKTFELFLELLLSHNADINASSFMGNILFYAIIVGNLNAACMLIKYGADVNLREERGFVDNLTLAKKNGNTELVKLIIYAGFNFTNMLFDIKCLKTQNDDPLYDFMATVSTKPLTLRDICRIRIRNLLNRNLMQKICLLPLPNMLKNFLALEEL</sequence>
<organism evidence="5 6">
    <name type="scientific">Aquatica leii</name>
    <dbReference type="NCBI Taxonomy" id="1421715"/>
    <lineage>
        <taxon>Eukaryota</taxon>
        <taxon>Metazoa</taxon>
        <taxon>Ecdysozoa</taxon>
        <taxon>Arthropoda</taxon>
        <taxon>Hexapoda</taxon>
        <taxon>Insecta</taxon>
        <taxon>Pterygota</taxon>
        <taxon>Neoptera</taxon>
        <taxon>Endopterygota</taxon>
        <taxon>Coleoptera</taxon>
        <taxon>Polyphaga</taxon>
        <taxon>Elateriformia</taxon>
        <taxon>Elateroidea</taxon>
        <taxon>Lampyridae</taxon>
        <taxon>Luciolinae</taxon>
        <taxon>Aquatica</taxon>
    </lineage>
</organism>
<protein>
    <recommendedName>
        <fullName evidence="4">SOCS box domain-containing protein</fullName>
    </recommendedName>
</protein>
<evidence type="ECO:0000256" key="3">
    <source>
        <dbReference type="PROSITE-ProRule" id="PRU00023"/>
    </source>
</evidence>
<dbReference type="SMART" id="SM00248">
    <property type="entry name" value="ANK"/>
    <property type="match status" value="12"/>
</dbReference>
<feature type="repeat" description="ANK" evidence="3">
    <location>
        <begin position="273"/>
        <end position="305"/>
    </location>
</feature>
<proteinExistence type="predicted"/>
<dbReference type="PROSITE" id="PS50088">
    <property type="entry name" value="ANK_REPEAT"/>
    <property type="match status" value="6"/>
</dbReference>
<dbReference type="PANTHER" id="PTHR24198:SF165">
    <property type="entry name" value="ANKYRIN REPEAT-CONTAINING PROTEIN-RELATED"/>
    <property type="match status" value="1"/>
</dbReference>
<evidence type="ECO:0000259" key="4">
    <source>
        <dbReference type="PROSITE" id="PS50225"/>
    </source>
</evidence>
<dbReference type="Gene3D" id="1.25.40.20">
    <property type="entry name" value="Ankyrin repeat-containing domain"/>
    <property type="match status" value="3"/>
</dbReference>
<feature type="repeat" description="ANK" evidence="3">
    <location>
        <begin position="240"/>
        <end position="272"/>
    </location>
</feature>
<dbReference type="SUPFAM" id="SSF158235">
    <property type="entry name" value="SOCS box-like"/>
    <property type="match status" value="1"/>
</dbReference>
<comment type="caution">
    <text evidence="5">The sequence shown here is derived from an EMBL/GenBank/DDBJ whole genome shotgun (WGS) entry which is preliminary data.</text>
</comment>
<dbReference type="Proteomes" id="UP001353858">
    <property type="component" value="Unassembled WGS sequence"/>
</dbReference>
<dbReference type="SMART" id="SM00969">
    <property type="entry name" value="SOCS_box"/>
    <property type="match status" value="1"/>
</dbReference>
<dbReference type="PROSITE" id="PS50225">
    <property type="entry name" value="SOCS"/>
    <property type="match status" value="1"/>
</dbReference>
<dbReference type="Pfam" id="PF13637">
    <property type="entry name" value="Ank_4"/>
    <property type="match status" value="2"/>
</dbReference>
<feature type="repeat" description="ANK" evidence="3">
    <location>
        <begin position="207"/>
        <end position="239"/>
    </location>
</feature>
<evidence type="ECO:0000256" key="2">
    <source>
        <dbReference type="ARBA" id="ARBA00023043"/>
    </source>
</evidence>
<dbReference type="Pfam" id="PF07525">
    <property type="entry name" value="SOCS_box"/>
    <property type="match status" value="1"/>
</dbReference>
<evidence type="ECO:0000256" key="1">
    <source>
        <dbReference type="ARBA" id="ARBA00022737"/>
    </source>
</evidence>
<keyword evidence="2 3" id="KW-0040">ANK repeat</keyword>
<evidence type="ECO:0000313" key="5">
    <source>
        <dbReference type="EMBL" id="KAK4880236.1"/>
    </source>
</evidence>
<feature type="repeat" description="ANK" evidence="3">
    <location>
        <begin position="172"/>
        <end position="204"/>
    </location>
</feature>
<dbReference type="Gene3D" id="1.10.750.20">
    <property type="entry name" value="SOCS box"/>
    <property type="match status" value="1"/>
</dbReference>
<dbReference type="AlphaFoldDB" id="A0AAN7PF37"/>
<evidence type="ECO:0000313" key="6">
    <source>
        <dbReference type="Proteomes" id="UP001353858"/>
    </source>
</evidence>
<dbReference type="PANTHER" id="PTHR24198">
    <property type="entry name" value="ANKYRIN REPEAT AND PROTEIN KINASE DOMAIN-CONTAINING PROTEIN"/>
    <property type="match status" value="1"/>
</dbReference>
<dbReference type="InterPro" id="IPR002110">
    <property type="entry name" value="Ankyrin_rpt"/>
</dbReference>
<keyword evidence="6" id="KW-1185">Reference proteome</keyword>
<dbReference type="CDD" id="cd03716">
    <property type="entry name" value="SOCS_ASB_like"/>
    <property type="match status" value="1"/>
</dbReference>
<feature type="domain" description="SOCS box" evidence="4">
    <location>
        <begin position="517"/>
        <end position="570"/>
    </location>
</feature>
<feature type="repeat" description="ANK" evidence="3">
    <location>
        <begin position="368"/>
        <end position="400"/>
    </location>
</feature>
<feature type="repeat" description="ANK" evidence="3">
    <location>
        <begin position="335"/>
        <end position="367"/>
    </location>
</feature>
<gene>
    <name evidence="5" type="ORF">RN001_008382</name>
</gene>
<keyword evidence="1" id="KW-0677">Repeat</keyword>
<dbReference type="SUPFAM" id="SSF48403">
    <property type="entry name" value="Ankyrin repeat"/>
    <property type="match status" value="2"/>
</dbReference>
<dbReference type="GO" id="GO:0035556">
    <property type="term" value="P:intracellular signal transduction"/>
    <property type="evidence" value="ECO:0007669"/>
    <property type="project" value="InterPro"/>
</dbReference>
<dbReference type="InterPro" id="IPR036770">
    <property type="entry name" value="Ankyrin_rpt-contain_sf"/>
</dbReference>
<dbReference type="PRINTS" id="PR01415">
    <property type="entry name" value="ANKYRIN"/>
</dbReference>
<dbReference type="EMBL" id="JARPUR010000003">
    <property type="protein sequence ID" value="KAK4880236.1"/>
    <property type="molecule type" value="Genomic_DNA"/>
</dbReference>
<reference evidence="6" key="1">
    <citation type="submission" date="2023-01" db="EMBL/GenBank/DDBJ databases">
        <title>Key to firefly adult light organ development and bioluminescence: homeobox transcription factors regulate luciferase expression and transportation to peroxisome.</title>
        <authorList>
            <person name="Fu X."/>
        </authorList>
    </citation>
    <scope>NUCLEOTIDE SEQUENCE [LARGE SCALE GENOMIC DNA]</scope>
</reference>
<name>A0AAN7PF37_9COLE</name>
<dbReference type="InterPro" id="IPR001496">
    <property type="entry name" value="SOCS_box"/>
</dbReference>
<dbReference type="PROSITE" id="PS50297">
    <property type="entry name" value="ANK_REP_REGION"/>
    <property type="match status" value="5"/>
</dbReference>